<feature type="transmembrane region" description="Helical" evidence="1">
    <location>
        <begin position="140"/>
        <end position="164"/>
    </location>
</feature>
<dbReference type="SUPFAM" id="SSF103473">
    <property type="entry name" value="MFS general substrate transporter"/>
    <property type="match status" value="1"/>
</dbReference>
<feature type="transmembrane region" description="Helical" evidence="1">
    <location>
        <begin position="249"/>
        <end position="272"/>
    </location>
</feature>
<dbReference type="RefSeq" id="WP_231489418.1">
    <property type="nucleotide sequence ID" value="NZ_BAAAZO010000002.1"/>
</dbReference>
<feature type="transmembrane region" description="Helical" evidence="1">
    <location>
        <begin position="284"/>
        <end position="303"/>
    </location>
</feature>
<feature type="transmembrane region" description="Helical" evidence="1">
    <location>
        <begin position="339"/>
        <end position="362"/>
    </location>
</feature>
<feature type="transmembrane region" description="Helical" evidence="1">
    <location>
        <begin position="216"/>
        <end position="237"/>
    </location>
</feature>
<keyword evidence="1" id="KW-0812">Transmembrane</keyword>
<keyword evidence="3" id="KW-1185">Reference proteome</keyword>
<dbReference type="InterPro" id="IPR011701">
    <property type="entry name" value="MFS"/>
</dbReference>
<reference evidence="3" key="1">
    <citation type="journal article" date="2019" name="Int. J. Syst. Evol. Microbiol.">
        <title>The Global Catalogue of Microorganisms (GCM) 10K type strain sequencing project: providing services to taxonomists for standard genome sequencing and annotation.</title>
        <authorList>
            <consortium name="The Broad Institute Genomics Platform"/>
            <consortium name="The Broad Institute Genome Sequencing Center for Infectious Disease"/>
            <person name="Wu L."/>
            <person name="Ma J."/>
        </authorList>
    </citation>
    <scope>NUCLEOTIDE SEQUENCE [LARGE SCALE GENOMIC DNA]</scope>
    <source>
        <strain evidence="3">JCM 16902</strain>
    </source>
</reference>
<dbReference type="EMBL" id="BAAAZO010000002">
    <property type="protein sequence ID" value="GAA3597086.1"/>
    <property type="molecule type" value="Genomic_DNA"/>
</dbReference>
<dbReference type="Proteomes" id="UP001501074">
    <property type="component" value="Unassembled WGS sequence"/>
</dbReference>
<feature type="transmembrane region" description="Helical" evidence="1">
    <location>
        <begin position="368"/>
        <end position="388"/>
    </location>
</feature>
<dbReference type="PANTHER" id="PTHR23542">
    <property type="match status" value="1"/>
</dbReference>
<feature type="transmembrane region" description="Helical" evidence="1">
    <location>
        <begin position="79"/>
        <end position="96"/>
    </location>
</feature>
<comment type="caution">
    <text evidence="2">The sequence shown here is derived from an EMBL/GenBank/DDBJ whole genome shotgun (WGS) entry which is preliminary data.</text>
</comment>
<feature type="transmembrane region" description="Helical" evidence="1">
    <location>
        <begin position="309"/>
        <end position="327"/>
    </location>
</feature>
<gene>
    <name evidence="2" type="ORF">GCM10022223_10350</name>
</gene>
<sequence length="408" mass="41223">MTTPDATAPATRTATTMLTASAVGRLPQAMSALAVVQLVVGGGGTYSLAAAATSAFVLAGTLGQPVLGRLVDQSGRPRPVLIGSAVLSAGALLLLAGPVETAPAVLAAAALAGFMSPPLEPTLRGFWPRLFPEPDHLHRVYSADAAVQEVLFIVGPLLTVLAVSSFGAPGAVRLMGLLGLLGTVLFCLHRRPAAAWNAARRHRAVRHPSPLRIQALRVLVVAQASAGLPIGVLTITATTHAERAGVAAAAGWGLAANATGALLGALLIAAFPLPWEAEVALRRLLFVLALLYLPTAAVALPTAGWLACAFLSGLGLPPLLTQVFTLVGRTAPGDIATEANAWVVSAFSVGIAAGTLLAGLAVQASPGQGILVAVIGACVLTAAGGGQARPRRLTVSRDEAETLAPSQR</sequence>
<accession>A0ABP6Z4Y6</accession>
<feature type="transmembrane region" description="Helical" evidence="1">
    <location>
        <begin position="170"/>
        <end position="188"/>
    </location>
</feature>
<evidence type="ECO:0000313" key="2">
    <source>
        <dbReference type="EMBL" id="GAA3597086.1"/>
    </source>
</evidence>
<dbReference type="InterPro" id="IPR036259">
    <property type="entry name" value="MFS_trans_sf"/>
</dbReference>
<name>A0ABP6Z4Y6_9ACTN</name>
<dbReference type="Pfam" id="PF07690">
    <property type="entry name" value="MFS_1"/>
    <property type="match status" value="1"/>
</dbReference>
<protein>
    <submittedName>
        <fullName evidence="2">MFS transporter</fullName>
    </submittedName>
</protein>
<keyword evidence="1" id="KW-0472">Membrane</keyword>
<evidence type="ECO:0000256" key="1">
    <source>
        <dbReference type="SAM" id="Phobius"/>
    </source>
</evidence>
<dbReference type="Gene3D" id="1.20.1250.20">
    <property type="entry name" value="MFS general substrate transporter like domains"/>
    <property type="match status" value="1"/>
</dbReference>
<feature type="transmembrane region" description="Helical" evidence="1">
    <location>
        <begin position="46"/>
        <end position="67"/>
    </location>
</feature>
<dbReference type="PANTHER" id="PTHR23542:SF1">
    <property type="entry name" value="MAJOR FACILITATOR SUPERFAMILY (MFS) PROFILE DOMAIN-CONTAINING PROTEIN"/>
    <property type="match status" value="1"/>
</dbReference>
<organism evidence="2 3">
    <name type="scientific">Kineosporia mesophila</name>
    <dbReference type="NCBI Taxonomy" id="566012"/>
    <lineage>
        <taxon>Bacteria</taxon>
        <taxon>Bacillati</taxon>
        <taxon>Actinomycetota</taxon>
        <taxon>Actinomycetes</taxon>
        <taxon>Kineosporiales</taxon>
        <taxon>Kineosporiaceae</taxon>
        <taxon>Kineosporia</taxon>
    </lineage>
</organism>
<evidence type="ECO:0000313" key="3">
    <source>
        <dbReference type="Proteomes" id="UP001501074"/>
    </source>
</evidence>
<keyword evidence="1" id="KW-1133">Transmembrane helix</keyword>
<proteinExistence type="predicted"/>